<dbReference type="AlphaFoldDB" id="A0A1Y2DTY9"/>
<sequence>MAFVAVENQKTFRTLCTAPVFQLISATYLVGSTDVILNNIILVKAPEYIGSADGHVVLGVDAADLQSAYMGDMLCDAGKAYLNGLRGSWTMAIALFGVRFCAH</sequence>
<accession>A0A1Y2DTY9</accession>
<dbReference type="EMBL" id="MCFJ01000009">
    <property type="protein sequence ID" value="ORY62639.1"/>
    <property type="molecule type" value="Genomic_DNA"/>
</dbReference>
<dbReference type="GeneID" id="63780300"/>
<dbReference type="Proteomes" id="UP000193689">
    <property type="component" value="Unassembled WGS sequence"/>
</dbReference>
<evidence type="ECO:0000313" key="2">
    <source>
        <dbReference type="Proteomes" id="UP000193689"/>
    </source>
</evidence>
<name>A0A1Y2DTY9_9PEZI</name>
<gene>
    <name evidence="1" type="ORF">BCR38DRAFT_486901</name>
</gene>
<dbReference type="InParanoid" id="A0A1Y2DTY9"/>
<keyword evidence="2" id="KW-1185">Reference proteome</keyword>
<dbReference type="OrthoDB" id="10021397at2759"/>
<protein>
    <submittedName>
        <fullName evidence="1">Uncharacterized protein</fullName>
    </submittedName>
</protein>
<dbReference type="RefSeq" id="XP_040714475.1">
    <property type="nucleotide sequence ID" value="XM_040864088.1"/>
</dbReference>
<organism evidence="1 2">
    <name type="scientific">Pseudomassariella vexata</name>
    <dbReference type="NCBI Taxonomy" id="1141098"/>
    <lineage>
        <taxon>Eukaryota</taxon>
        <taxon>Fungi</taxon>
        <taxon>Dikarya</taxon>
        <taxon>Ascomycota</taxon>
        <taxon>Pezizomycotina</taxon>
        <taxon>Sordariomycetes</taxon>
        <taxon>Xylariomycetidae</taxon>
        <taxon>Amphisphaeriales</taxon>
        <taxon>Pseudomassariaceae</taxon>
        <taxon>Pseudomassariella</taxon>
    </lineage>
</organism>
<proteinExistence type="predicted"/>
<evidence type="ECO:0000313" key="1">
    <source>
        <dbReference type="EMBL" id="ORY62639.1"/>
    </source>
</evidence>
<comment type="caution">
    <text evidence="1">The sequence shown here is derived from an EMBL/GenBank/DDBJ whole genome shotgun (WGS) entry which is preliminary data.</text>
</comment>
<reference evidence="1 2" key="1">
    <citation type="submission" date="2016-07" db="EMBL/GenBank/DDBJ databases">
        <title>Pervasive Adenine N6-methylation of Active Genes in Fungi.</title>
        <authorList>
            <consortium name="DOE Joint Genome Institute"/>
            <person name="Mondo S.J."/>
            <person name="Dannebaum R.O."/>
            <person name="Kuo R.C."/>
            <person name="Labutti K."/>
            <person name="Haridas S."/>
            <person name="Kuo A."/>
            <person name="Salamov A."/>
            <person name="Ahrendt S.R."/>
            <person name="Lipzen A."/>
            <person name="Sullivan W."/>
            <person name="Andreopoulos W.B."/>
            <person name="Clum A."/>
            <person name="Lindquist E."/>
            <person name="Daum C."/>
            <person name="Ramamoorthy G.K."/>
            <person name="Gryganskyi A."/>
            <person name="Culley D."/>
            <person name="Magnuson J.K."/>
            <person name="James T.Y."/>
            <person name="O'Malley M.A."/>
            <person name="Stajich J.E."/>
            <person name="Spatafora J.W."/>
            <person name="Visel A."/>
            <person name="Grigoriev I.V."/>
        </authorList>
    </citation>
    <scope>NUCLEOTIDE SEQUENCE [LARGE SCALE GENOMIC DNA]</scope>
    <source>
        <strain evidence="1 2">CBS 129021</strain>
    </source>
</reference>